<evidence type="ECO:0000256" key="5">
    <source>
        <dbReference type="RuleBase" id="RU363041"/>
    </source>
</evidence>
<dbReference type="InterPro" id="IPR002781">
    <property type="entry name" value="TM_pro_TauE-like"/>
</dbReference>
<evidence type="ECO:0000256" key="1">
    <source>
        <dbReference type="ARBA" id="ARBA00004141"/>
    </source>
</evidence>
<evidence type="ECO:0000313" key="7">
    <source>
        <dbReference type="Proteomes" id="UP000198724"/>
    </source>
</evidence>
<feature type="transmembrane region" description="Helical" evidence="5">
    <location>
        <begin position="172"/>
        <end position="192"/>
    </location>
</feature>
<comment type="subcellular location">
    <subcellularLocation>
        <location evidence="5">Cell membrane</location>
        <topology evidence="5">Multi-pass membrane protein</topology>
    </subcellularLocation>
    <subcellularLocation>
        <location evidence="1">Membrane</location>
        <topology evidence="1">Multi-pass membrane protein</topology>
    </subcellularLocation>
</comment>
<dbReference type="OrthoDB" id="560496at2"/>
<dbReference type="InterPro" id="IPR051598">
    <property type="entry name" value="TSUP/Inactive_protease-like"/>
</dbReference>
<dbReference type="RefSeq" id="WP_092099858.1">
    <property type="nucleotide sequence ID" value="NZ_FOOT01000002.1"/>
</dbReference>
<dbReference type="PANTHER" id="PTHR43701:SF5">
    <property type="entry name" value="MEMBRANE TRANSPORTER PROTEIN-RELATED"/>
    <property type="match status" value="1"/>
</dbReference>
<gene>
    <name evidence="6" type="ORF">SAMN05421739_102394</name>
</gene>
<keyword evidence="3 5" id="KW-1133">Transmembrane helix</keyword>
<dbReference type="Pfam" id="PF01925">
    <property type="entry name" value="TauE"/>
    <property type="match status" value="1"/>
</dbReference>
<name>A0A1I2RH42_9BACT</name>
<reference evidence="7" key="1">
    <citation type="submission" date="2016-10" db="EMBL/GenBank/DDBJ databases">
        <authorList>
            <person name="Varghese N."/>
            <person name="Submissions S."/>
        </authorList>
    </citation>
    <scope>NUCLEOTIDE SEQUENCE [LARGE SCALE GENOMIC DNA]</scope>
    <source>
        <strain evidence="7">LP51</strain>
    </source>
</reference>
<evidence type="ECO:0000256" key="3">
    <source>
        <dbReference type="ARBA" id="ARBA00022989"/>
    </source>
</evidence>
<dbReference type="EMBL" id="FOOT01000002">
    <property type="protein sequence ID" value="SFG39984.1"/>
    <property type="molecule type" value="Genomic_DNA"/>
</dbReference>
<evidence type="ECO:0000256" key="2">
    <source>
        <dbReference type="ARBA" id="ARBA00022692"/>
    </source>
</evidence>
<evidence type="ECO:0000256" key="4">
    <source>
        <dbReference type="ARBA" id="ARBA00023136"/>
    </source>
</evidence>
<keyword evidence="5" id="KW-1003">Cell membrane</keyword>
<accession>A0A1I2RH42</accession>
<evidence type="ECO:0000313" key="6">
    <source>
        <dbReference type="EMBL" id="SFG39984.1"/>
    </source>
</evidence>
<dbReference type="STRING" id="1436961.SAMN05421739_102394"/>
<feature type="transmembrane region" description="Helical" evidence="5">
    <location>
        <begin position="204"/>
        <end position="224"/>
    </location>
</feature>
<feature type="transmembrane region" description="Helical" evidence="5">
    <location>
        <begin position="95"/>
        <end position="113"/>
    </location>
</feature>
<protein>
    <recommendedName>
        <fullName evidence="5">Probable membrane transporter protein</fullName>
    </recommendedName>
</protein>
<feature type="transmembrane region" description="Helical" evidence="5">
    <location>
        <begin position="7"/>
        <end position="36"/>
    </location>
</feature>
<comment type="similarity">
    <text evidence="5">Belongs to the 4-toluene sulfonate uptake permease (TSUP) (TC 2.A.102) family.</text>
</comment>
<feature type="transmembrane region" description="Helical" evidence="5">
    <location>
        <begin position="137"/>
        <end position="160"/>
    </location>
</feature>
<feature type="transmembrane region" description="Helical" evidence="5">
    <location>
        <begin position="72"/>
        <end position="89"/>
    </location>
</feature>
<dbReference type="AlphaFoldDB" id="A0A1I2RH42"/>
<keyword evidence="4 5" id="KW-0472">Membrane</keyword>
<sequence length="255" mass="27377">MQHPELLLFFFVIAFVYASVGFGGGSSYLAILALYALPFTEVRLIALICNIVVVTGGTILYIRNNHVNWRKVAPLALLSIPAAYLGASLRIEQHTFYVLLGCSLVVAALLMWFRQRTASEGAAAVVVEEKSYSKDGLLGGSIGFLSGMLGIGGGIFLSPVLHLMKWDGTKKIAATASVFILVNSLAGIAGQLSQLPPSINLTRILLLCSAVLVGGQLGSRLSIFTFNPLVIRRMTAALIFVAGVEVLYKHLPWIN</sequence>
<feature type="transmembrane region" description="Helical" evidence="5">
    <location>
        <begin position="42"/>
        <end position="60"/>
    </location>
</feature>
<dbReference type="GO" id="GO:0005886">
    <property type="term" value="C:plasma membrane"/>
    <property type="evidence" value="ECO:0007669"/>
    <property type="project" value="UniProtKB-SubCell"/>
</dbReference>
<dbReference type="Proteomes" id="UP000198724">
    <property type="component" value="Unassembled WGS sequence"/>
</dbReference>
<proteinExistence type="inferred from homology"/>
<keyword evidence="7" id="KW-1185">Reference proteome</keyword>
<organism evidence="6 7">
    <name type="scientific">Pontibacter chinhatensis</name>
    <dbReference type="NCBI Taxonomy" id="1436961"/>
    <lineage>
        <taxon>Bacteria</taxon>
        <taxon>Pseudomonadati</taxon>
        <taxon>Bacteroidota</taxon>
        <taxon>Cytophagia</taxon>
        <taxon>Cytophagales</taxon>
        <taxon>Hymenobacteraceae</taxon>
        <taxon>Pontibacter</taxon>
    </lineage>
</organism>
<keyword evidence="2 5" id="KW-0812">Transmembrane</keyword>
<dbReference type="PANTHER" id="PTHR43701">
    <property type="entry name" value="MEMBRANE TRANSPORTER PROTEIN MJ0441-RELATED"/>
    <property type="match status" value="1"/>
</dbReference>